<dbReference type="Proteomes" id="UP000468943">
    <property type="component" value="Unassembled WGS sequence"/>
</dbReference>
<evidence type="ECO:0000313" key="3">
    <source>
        <dbReference type="Proteomes" id="UP000468943"/>
    </source>
</evidence>
<name>A0A6I4SIN7_9SPHN</name>
<organism evidence="2 3">
    <name type="scientific">Pontixanthobacter gangjinensis</name>
    <dbReference type="NCBI Taxonomy" id="1028742"/>
    <lineage>
        <taxon>Bacteria</taxon>
        <taxon>Pseudomonadati</taxon>
        <taxon>Pseudomonadota</taxon>
        <taxon>Alphaproteobacteria</taxon>
        <taxon>Sphingomonadales</taxon>
        <taxon>Erythrobacteraceae</taxon>
        <taxon>Pontixanthobacter</taxon>
    </lineage>
</organism>
<keyword evidence="1" id="KW-0732">Signal</keyword>
<reference evidence="2 3" key="1">
    <citation type="submission" date="2019-12" db="EMBL/GenBank/DDBJ databases">
        <title>Genomic-based taxomic classification of the family Erythrobacteraceae.</title>
        <authorList>
            <person name="Xu L."/>
        </authorList>
    </citation>
    <scope>NUCLEOTIDE SEQUENCE [LARGE SCALE GENOMIC DNA]</scope>
    <source>
        <strain evidence="2 3">JCM 17802</strain>
    </source>
</reference>
<dbReference type="RefSeq" id="WP_160596869.1">
    <property type="nucleotide sequence ID" value="NZ_WTYS01000001.1"/>
</dbReference>
<dbReference type="AlphaFoldDB" id="A0A6I4SIN7"/>
<sequence>MLKKIPTTLKPLVAAGAFALVSFTSAAPVAAQDDVSEDMRALELMGSMFGTPQPLTAEQESRLPVAQLVVGQIFPEGTYAKMMEETMKPMMDGIMDTMMGMPASELVKLTGLPYDQVDLQSEGTIGEAMAIMDPDYQARAKIGTDMTVAMVTDLMTEIEPSYRAGLARAYAVRFSELELAELSAFFKTPTGAHYAAESMLIYTDPQVMSAMNEMMPAMMEMMPIMIGGMEEAMAGLREPRKYSALSRTEKLQLAQILGVSPAALADAEPADDAEAEEF</sequence>
<gene>
    <name evidence="2" type="ORF">GRI36_01555</name>
</gene>
<protein>
    <submittedName>
        <fullName evidence="2">DUF2059 domain-containing protein</fullName>
    </submittedName>
</protein>
<comment type="caution">
    <text evidence="2">The sequence shown here is derived from an EMBL/GenBank/DDBJ whole genome shotgun (WGS) entry which is preliminary data.</text>
</comment>
<accession>A0A6I4SIN7</accession>
<evidence type="ECO:0000256" key="1">
    <source>
        <dbReference type="SAM" id="SignalP"/>
    </source>
</evidence>
<keyword evidence="3" id="KW-1185">Reference proteome</keyword>
<proteinExistence type="predicted"/>
<evidence type="ECO:0000313" key="2">
    <source>
        <dbReference type="EMBL" id="MXO55559.1"/>
    </source>
</evidence>
<dbReference type="EMBL" id="WTYS01000001">
    <property type="protein sequence ID" value="MXO55559.1"/>
    <property type="molecule type" value="Genomic_DNA"/>
</dbReference>
<feature type="signal peptide" evidence="1">
    <location>
        <begin position="1"/>
        <end position="26"/>
    </location>
</feature>
<dbReference type="OrthoDB" id="7409988at2"/>
<feature type="chain" id="PRO_5026063848" evidence="1">
    <location>
        <begin position="27"/>
        <end position="278"/>
    </location>
</feature>